<comment type="caution">
    <text evidence="2">The sequence shown here is derived from an EMBL/GenBank/DDBJ whole genome shotgun (WGS) entry which is preliminary data.</text>
</comment>
<name>A0A4S4KLW6_9APHY</name>
<feature type="region of interest" description="Disordered" evidence="1">
    <location>
        <begin position="1"/>
        <end position="60"/>
    </location>
</feature>
<feature type="compositionally biased region" description="Basic and acidic residues" evidence="1">
    <location>
        <begin position="17"/>
        <end position="45"/>
    </location>
</feature>
<keyword evidence="3" id="KW-1185">Reference proteome</keyword>
<evidence type="ECO:0000256" key="1">
    <source>
        <dbReference type="SAM" id="MobiDB-lite"/>
    </source>
</evidence>
<feature type="compositionally biased region" description="Basic residues" evidence="1">
    <location>
        <begin position="1"/>
        <end position="13"/>
    </location>
</feature>
<dbReference type="Gene3D" id="6.10.140.1740">
    <property type="match status" value="1"/>
</dbReference>
<dbReference type="AlphaFoldDB" id="A0A4S4KLW6"/>
<accession>A0A4S4KLW6</accession>
<organism evidence="2 3">
    <name type="scientific">Hermanssonia centrifuga</name>
    <dbReference type="NCBI Taxonomy" id="98765"/>
    <lineage>
        <taxon>Eukaryota</taxon>
        <taxon>Fungi</taxon>
        <taxon>Dikarya</taxon>
        <taxon>Basidiomycota</taxon>
        <taxon>Agaricomycotina</taxon>
        <taxon>Agaricomycetes</taxon>
        <taxon>Polyporales</taxon>
        <taxon>Meruliaceae</taxon>
        <taxon>Hermanssonia</taxon>
    </lineage>
</organism>
<gene>
    <name evidence="2" type="ORF">EW026_g3246</name>
</gene>
<reference evidence="2 3" key="1">
    <citation type="submission" date="2019-02" db="EMBL/GenBank/DDBJ databases">
        <title>Genome sequencing of the rare red list fungi Phlebia centrifuga.</title>
        <authorList>
            <person name="Buettner E."/>
            <person name="Kellner H."/>
        </authorList>
    </citation>
    <scope>NUCLEOTIDE SEQUENCE [LARGE SCALE GENOMIC DNA]</scope>
    <source>
        <strain evidence="2 3">DSM 108282</strain>
    </source>
</reference>
<proteinExistence type="predicted"/>
<evidence type="ECO:0000313" key="2">
    <source>
        <dbReference type="EMBL" id="THG99050.1"/>
    </source>
</evidence>
<dbReference type="EMBL" id="SGPJ01000094">
    <property type="protein sequence ID" value="THG99050.1"/>
    <property type="molecule type" value="Genomic_DNA"/>
</dbReference>
<protein>
    <submittedName>
        <fullName evidence="2">Uncharacterized protein</fullName>
    </submittedName>
</protein>
<evidence type="ECO:0000313" key="3">
    <source>
        <dbReference type="Proteomes" id="UP000309038"/>
    </source>
</evidence>
<dbReference type="Proteomes" id="UP000309038">
    <property type="component" value="Unassembled WGS sequence"/>
</dbReference>
<sequence>MSFRKYRNKRRRSQAFPREDIDAHLAQHARTEDVEMAPPDEHLESEPQEADSDVVTQPSAKEQEVWDTFREENYEALEQLPLSLHRSYALIQELDEQVTKPVTPAGTRLVTAVLTREEQASDHMPYKRIHERNVPSHSLLVQIAHIGSRTSTVTS</sequence>